<proteinExistence type="predicted"/>
<feature type="region of interest" description="Disordered" evidence="1">
    <location>
        <begin position="241"/>
        <end position="307"/>
    </location>
</feature>
<evidence type="ECO:0000259" key="2">
    <source>
        <dbReference type="PROSITE" id="PS50128"/>
    </source>
</evidence>
<organism evidence="3 4">
    <name type="scientific">Dunaliella salina</name>
    <name type="common">Green alga</name>
    <name type="synonym">Protococcus salinus</name>
    <dbReference type="NCBI Taxonomy" id="3046"/>
    <lineage>
        <taxon>Eukaryota</taxon>
        <taxon>Viridiplantae</taxon>
        <taxon>Chlorophyta</taxon>
        <taxon>core chlorophytes</taxon>
        <taxon>Chlorophyceae</taxon>
        <taxon>CS clade</taxon>
        <taxon>Chlamydomonadales</taxon>
        <taxon>Dunaliellaceae</taxon>
        <taxon>Dunaliella</taxon>
    </lineage>
</organism>
<keyword evidence="4" id="KW-1185">Reference proteome</keyword>
<evidence type="ECO:0000256" key="1">
    <source>
        <dbReference type="SAM" id="MobiDB-lite"/>
    </source>
</evidence>
<feature type="domain" description="SURP motif" evidence="2">
    <location>
        <begin position="31"/>
        <end position="73"/>
    </location>
</feature>
<feature type="compositionally biased region" description="Pro residues" evidence="1">
    <location>
        <begin position="244"/>
        <end position="263"/>
    </location>
</feature>
<reference evidence="3" key="1">
    <citation type="submission" date="2017-08" db="EMBL/GenBank/DDBJ databases">
        <authorList>
            <person name="Polle J.E."/>
            <person name="Barry K."/>
            <person name="Cushman J."/>
            <person name="Schmutz J."/>
            <person name="Tran D."/>
            <person name="Hathwaick L.T."/>
            <person name="Yim W.C."/>
            <person name="Jenkins J."/>
            <person name="Mckie-Krisberg Z.M."/>
            <person name="Prochnik S."/>
            <person name="Lindquist E."/>
            <person name="Dockter R.B."/>
            <person name="Adam C."/>
            <person name="Molina H."/>
            <person name="Bunkerborg J."/>
            <person name="Jin E."/>
            <person name="Buchheim M."/>
            <person name="Magnuson J."/>
        </authorList>
    </citation>
    <scope>NUCLEOTIDE SEQUENCE</scope>
    <source>
        <strain evidence="3">CCAP 19/18</strain>
    </source>
</reference>
<dbReference type="PANTHER" id="PTHR12323">
    <property type="entry name" value="SR-RELATED CTD ASSOCIATED FACTOR 6"/>
    <property type="match status" value="1"/>
</dbReference>
<feature type="region of interest" description="Disordered" evidence="1">
    <location>
        <begin position="8"/>
        <end position="27"/>
    </location>
</feature>
<dbReference type="InterPro" id="IPR035967">
    <property type="entry name" value="SWAP/Surp_sf"/>
</dbReference>
<dbReference type="Pfam" id="PF01805">
    <property type="entry name" value="Surp"/>
    <property type="match status" value="1"/>
</dbReference>
<dbReference type="Gene3D" id="1.10.10.790">
    <property type="entry name" value="Surp module"/>
    <property type="match status" value="1"/>
</dbReference>
<dbReference type="EMBL" id="MU069779">
    <property type="protein sequence ID" value="KAF5834033.1"/>
    <property type="molecule type" value="Genomic_DNA"/>
</dbReference>
<dbReference type="Proteomes" id="UP000815325">
    <property type="component" value="Unassembled WGS sequence"/>
</dbReference>
<dbReference type="SMART" id="SM00648">
    <property type="entry name" value="SWAP"/>
    <property type="match status" value="1"/>
</dbReference>
<protein>
    <recommendedName>
        <fullName evidence="2">SURP motif domain-containing protein</fullName>
    </recommendedName>
</protein>
<feature type="compositionally biased region" description="Pro residues" evidence="1">
    <location>
        <begin position="12"/>
        <end position="25"/>
    </location>
</feature>
<evidence type="ECO:0000313" key="3">
    <source>
        <dbReference type="EMBL" id="KAF5834033.1"/>
    </source>
</evidence>
<evidence type="ECO:0000313" key="4">
    <source>
        <dbReference type="Proteomes" id="UP000815325"/>
    </source>
</evidence>
<comment type="caution">
    <text evidence="3">The sequence shown here is derived from an EMBL/GenBank/DDBJ whole genome shotgun (WGS) entry which is preliminary data.</text>
</comment>
<feature type="compositionally biased region" description="Low complexity" evidence="1">
    <location>
        <begin position="297"/>
        <end position="306"/>
    </location>
</feature>
<name>A0ABQ7GHE5_DUNSA</name>
<sequence>MAQTAIQAFFPPHEPPPTPAHPPTDPAQNERISLLLKHCIQNGPAFLATVKERQAQDPNFSFLFPHGPEHAYWRWALYCALMGLPPAQAPVHAMHPPPASMPAPAPASIPPPVPPSSMQLSPETESGFAQVLEALSGSKDSVKAAQQWFMACGPASAGGLARMMAVRCVNGVQILARLNKILNFWTERGVFESSAVEGMRADMTGAADPAVVLAQRLAQVAAAAAAAKAAAAAAAAAPARSASLPPPAAVAPAAPPMMQPPPTSMAAPWGLMQPPPQPVPQAAAPGMPPTAAPAPPVSSAGAAPAMAWPPQPPLQRVSKFHSEPVPPPHVLQATVAAAAAAQQQQKQQLHISWARSWHRMRLRKEYEEDPEGLKQRWWRGGGKRVTGGREPGRLHADGTFTGRAEQHAGLGAHVASAKVRERHPEEAASAAAAAGEGKNKIDDMYNQYRHHRSGSYHQMIFANSAKAKMLGQPPPNIMKGDLPFVPPT</sequence>
<dbReference type="PROSITE" id="PS50128">
    <property type="entry name" value="SURP"/>
    <property type="match status" value="1"/>
</dbReference>
<dbReference type="SUPFAM" id="SSF109905">
    <property type="entry name" value="Surp module (SWAP domain)"/>
    <property type="match status" value="1"/>
</dbReference>
<accession>A0ABQ7GHE5</accession>
<dbReference type="PANTHER" id="PTHR12323:SF0">
    <property type="entry name" value="CALCIUM HOMEOSTASIS ENDOPLASMIC RETICULUM PROTEIN"/>
    <property type="match status" value="1"/>
</dbReference>
<dbReference type="InterPro" id="IPR000061">
    <property type="entry name" value="Surp"/>
</dbReference>
<feature type="compositionally biased region" description="Pro residues" evidence="1">
    <location>
        <begin position="286"/>
        <end position="296"/>
    </location>
</feature>
<gene>
    <name evidence="3" type="ORF">DUNSADRAFT_9472</name>
</gene>